<keyword evidence="6" id="KW-0808">Transferase</keyword>
<comment type="similarity">
    <text evidence="6">Belongs to the LRR-containing bacterial E3 ligase family.</text>
</comment>
<dbReference type="Pfam" id="PF14496">
    <property type="entry name" value="NEL"/>
    <property type="match status" value="1"/>
</dbReference>
<reference evidence="9" key="2">
    <citation type="submission" date="2021-06" db="EMBL/GenBank/DDBJ databases">
        <title>Updating the genus Pseudomonas: Description of 43 new species and partition of the Pseudomonas putida group.</title>
        <authorList>
            <person name="Girard L."/>
            <person name="Lood C."/>
            <person name="Vandamme P."/>
            <person name="Rokni-Zadeh H."/>
            <person name="van Noort V."/>
            <person name="Hofte M."/>
            <person name="Lavigne R."/>
            <person name="De Mot R."/>
        </authorList>
    </citation>
    <scope>NUCLEOTIDE SEQUENCE</scope>
    <source>
        <strain evidence="9">SWRI145</strain>
    </source>
</reference>
<name>A0A8I0CUE1_9PSED</name>
<dbReference type="PANTHER" id="PTHR48051">
    <property type="match status" value="1"/>
</dbReference>
<keyword evidence="6" id="KW-0964">Secreted</keyword>
<dbReference type="InterPro" id="IPR046673">
    <property type="entry name" value="ToxA_N"/>
</dbReference>
<keyword evidence="6" id="KW-1035">Host cytoplasm</keyword>
<proteinExistence type="inferred from homology"/>
<dbReference type="PROSITE" id="PS52053">
    <property type="entry name" value="NEL"/>
    <property type="match status" value="1"/>
</dbReference>
<evidence type="ECO:0000313" key="10">
    <source>
        <dbReference type="Proteomes" id="UP000615613"/>
    </source>
</evidence>
<dbReference type="Pfam" id="PF13855">
    <property type="entry name" value="LRR_8"/>
    <property type="match status" value="1"/>
</dbReference>
<dbReference type="GO" id="GO:0016567">
    <property type="term" value="P:protein ubiquitination"/>
    <property type="evidence" value="ECO:0007669"/>
    <property type="project" value="InterPro"/>
</dbReference>
<evidence type="ECO:0000313" key="9">
    <source>
        <dbReference type="EMBL" id="QXH84625.1"/>
    </source>
</evidence>
<dbReference type="InterPro" id="IPR032675">
    <property type="entry name" value="LRR_dom_sf"/>
</dbReference>
<keyword evidence="10" id="KW-1185">Reference proteome</keyword>
<dbReference type="InterPro" id="IPR029487">
    <property type="entry name" value="NEL_dom"/>
</dbReference>
<accession>A0A8I0CUE1</accession>
<dbReference type="Proteomes" id="UP000615613">
    <property type="component" value="Chromosome"/>
</dbReference>
<gene>
    <name evidence="9" type="ORF">HU722_0003810</name>
    <name evidence="8" type="ORF">HU722_06585</name>
</gene>
<evidence type="ECO:0000256" key="1">
    <source>
        <dbReference type="ARBA" id="ARBA00000900"/>
    </source>
</evidence>
<evidence type="ECO:0000256" key="3">
    <source>
        <dbReference type="ARBA" id="ARBA00022614"/>
    </source>
</evidence>
<evidence type="ECO:0000256" key="4">
    <source>
        <dbReference type="ARBA" id="ARBA00022737"/>
    </source>
</evidence>
<dbReference type="Gene3D" id="3.80.10.10">
    <property type="entry name" value="Ribonuclease Inhibitor"/>
    <property type="match status" value="3"/>
</dbReference>
<dbReference type="InterPro" id="IPR001611">
    <property type="entry name" value="Leu-rich_rpt"/>
</dbReference>
<dbReference type="KEGG" id="ptrt:HU722_0003810"/>
<dbReference type="InterPro" id="IPR050216">
    <property type="entry name" value="LRR_domain-containing"/>
</dbReference>
<keyword evidence="6" id="KW-0833">Ubl conjugation pathway</keyword>
<comment type="catalytic activity">
    <reaction evidence="1">
        <text>S-ubiquitinyl-[E2 ubiquitin-conjugating enzyme]-L-cysteine + [acceptor protein]-L-lysine = [E2 ubiquitin-conjugating enzyme]-L-cysteine + N(6)-ubiquitinyl-[acceptor protein]-L-lysine.</text>
        <dbReference type="EC" id="2.3.2.27"/>
    </reaction>
</comment>
<dbReference type="GO" id="GO:0005576">
    <property type="term" value="C:extracellular region"/>
    <property type="evidence" value="ECO:0007669"/>
    <property type="project" value="UniProtKB-UniRule"/>
</dbReference>
<dbReference type="SUPFAM" id="SSF52058">
    <property type="entry name" value="L domain-like"/>
    <property type="match status" value="2"/>
</dbReference>
<dbReference type="PANTHER" id="PTHR48051:SF1">
    <property type="entry name" value="RAS SUPPRESSOR PROTEIN 1"/>
    <property type="match status" value="1"/>
</dbReference>
<keyword evidence="4" id="KW-0677">Repeat</keyword>
<dbReference type="InterPro" id="IPR003591">
    <property type="entry name" value="Leu-rich_rpt_typical-subtyp"/>
</dbReference>
<evidence type="ECO:0000259" key="7">
    <source>
        <dbReference type="PROSITE" id="PS52053"/>
    </source>
</evidence>
<keyword evidence="5" id="KW-0843">Virulence</keyword>
<evidence type="ECO:0000256" key="6">
    <source>
        <dbReference type="PROSITE-ProRule" id="PRU01398"/>
    </source>
</evidence>
<dbReference type="Pfam" id="PF20178">
    <property type="entry name" value="ToxA_N"/>
    <property type="match status" value="1"/>
</dbReference>
<keyword evidence="6" id="KW-0832">Ubl conjugation</keyword>
<dbReference type="PROSITE" id="PS51450">
    <property type="entry name" value="LRR"/>
    <property type="match status" value="2"/>
</dbReference>
<feature type="active site" description="Glycyl thioester intermediate" evidence="6">
    <location>
        <position position="2127"/>
    </location>
</feature>
<evidence type="ECO:0000256" key="5">
    <source>
        <dbReference type="ARBA" id="ARBA00023026"/>
    </source>
</evidence>
<dbReference type="EMBL" id="JABWQF010000003">
    <property type="protein sequence ID" value="MBC3291181.1"/>
    <property type="molecule type" value="Genomic_DNA"/>
</dbReference>
<protein>
    <recommendedName>
        <fullName evidence="2">RING-type E3 ubiquitin transferase</fullName>
        <ecNumber evidence="2">2.3.2.27</ecNumber>
    </recommendedName>
</protein>
<keyword evidence="3" id="KW-0433">Leucine-rich repeat</keyword>
<dbReference type="Gene3D" id="1.20.1270.130">
    <property type="entry name" value="Shigella T3SS effector IpaH domain"/>
    <property type="match status" value="1"/>
</dbReference>
<dbReference type="EMBL" id="CP077084">
    <property type="protein sequence ID" value="QXH84625.1"/>
    <property type="molecule type" value="Genomic_DNA"/>
</dbReference>
<dbReference type="GO" id="GO:0005737">
    <property type="term" value="C:cytoplasm"/>
    <property type="evidence" value="ECO:0007669"/>
    <property type="project" value="TreeGrafter"/>
</dbReference>
<dbReference type="GO" id="GO:0061630">
    <property type="term" value="F:ubiquitin protein ligase activity"/>
    <property type="evidence" value="ECO:0007669"/>
    <property type="project" value="UniProtKB-EC"/>
</dbReference>
<dbReference type="Gene3D" id="1.20.58.360">
    <property type="entry name" value="Shigella T3SS effector IpaH defines"/>
    <property type="match status" value="1"/>
</dbReference>
<dbReference type="EC" id="2.3.2.27" evidence="2"/>
<reference evidence="8" key="1">
    <citation type="journal article" date="2020" name="Microorganisms">
        <title>Reliable Identification of Environmental Pseudomonas Isolates Using the rpoD Gene.</title>
        <authorList>
            <consortium name="The Broad Institute Genome Sequencing Platform"/>
            <person name="Girard L."/>
            <person name="Lood C."/>
            <person name="Rokni-Zadeh H."/>
            <person name="van Noort V."/>
            <person name="Lavigne R."/>
            <person name="De Mot R."/>
        </authorList>
    </citation>
    <scope>NUCLEOTIDE SEQUENCE [LARGE SCALE GENOMIC DNA]</scope>
    <source>
        <strain evidence="8">SWRI145</strain>
    </source>
</reference>
<sequence length="2319" mass="258532">MPNPQPPASASIHGPFLEQSIPDWLINATPERRATLKEARTIAPDWYTRATPAQRLALNNRVLASFNAQTALDKAVASLQSVDQFAEPLLRKALQDQFNLQLDVNTTYLHLQKPVELGVFAVEVDRFDVLKLPLLQAALHNFEEAEAKPGAFHRQSGFLRETQTPGTFDPITTALTVPQFIHLCRTLDIGALYQAYLERFLKPQDDQALRQAFIAAQKAALSVAADQALLQQDIRPADYRMIQDVINGERHPRLGGKPVWFRDLGMMKKRLTGCVVFVMSEQYRYSDELILYIPNDPLHPLKRYTFEGMRAAFKQHFTARDNAAEANGNPTGYQRFFSQFVDYADRPYFFSQFTENAPAASLGEALQPYAPLANQGLKGINPFILLVAPRELPPAPPRPKVANLDPYIDARALSRKGHGIWAENIDLWTYLFEQYRDKLINDARSHAVPTADVDARVRSEKFSALLNIGLLVLNAVSMFVPVLGEVMMVVMAGQLLHETFTGVIEWSEGDRRAAKAHLIDVAENLAVLALMVAGGKALAKLTAAKAEPVIENLHPVSLPDGQVRLGKADLRGYESPVLLEGSPNAQGQYFKGGKTYIRQGDKAYEQRYDATVQRWRIAHPSDASAYQPLLSHNGQGAWRHSLERPLAWDRLTLLRRMGHSTQGFTDAQLLKAADISGVTDNQLRRMHMDNRSPAPELTDAMRLIEADQGVDQVIEQIRTGQSTNGRYLFTLPLITELPRWPLGRVLEVFDSRALTGRSIKYGSERWFAGIEAKAPIRISRADVLSGELPTRILAALNETEITALLGGEPARVVAERPTEFRKQIADFARTRQAAIFESLYNGHAASHPDIAKLQRLCPGLSEPAARNVIELADAEQLARLHSTGRMPLPLLEQGRWYARQGRLGHAYAGLHLENMAAGDSTRLALHALQRLPGWSDQLRLEVREGSISGALLDGIGSETAPQRKYLVKHGPVYQAFNARGESLNSLPRHGDNFYASIMHALPDEARQALGMPQVSQSADLRRAIIDYALGHRGEMAARLDRHAATRQRIKAPTRISVSQVGYLASGRGSGVDPSLVSRVQDLYPQLTEQQANGFILEQRLAGQSDAQIYGLLQARTREWQSLEASLDQWVGPQPQGLQSSSFGSRAVADSIKDSWRNAPLAGEDPRYAQLRIIHFSSLPPLPRLSADFSHVRDLQLVTSSADDLLALFPNLEKLHMAGSSDQLDSVFEHVRNLRQLRSLSISVPLTPPILSRLGTLTHIEELSLVSARFDGPALPSPPLDVSAFNHLRRLEIIDPWMKQWPTGVLDLPALERLNLRQTAIDALPGGIYDGHERLFAGLSLDWSRFPREVFKPAYEFVSSRAEHLMDLEEMVSDYCRGELKRLTEMGPQSPDILFTRFAEQWPGAETRFAAIEALSAQCREINGLLEAWVGDSMTLEGGGYARSTLASTLRTCWRNGVYRQYGSSTGEPSLDRLYGHMSDSSVLDLPYMQLDTLPHLPAAGFSHVRTLRMRNLRVPADQVQVFIRAFPSVQMLDLSGSALTQLPFETRDLPALEHLNLRNNPLHSLDVRGLERLQSLSLRGTTLTAWPTGVEHLSQLTWLDLRSSQLTRVPASALAQERVLLNANLTDTPLTPEAHTALKTAMHRVEQARGLPEGTLQRFAENQVPDHFPPAESGGAIARHLLPLLPAEIQGASLEQRLHRLCPALDEDGAAQWLAKLREDGVGDAQLHQRVDAWNRDFEDLTRRLNGWMYLRETRGIDWTRGGNWILSAQSRGMAARRIMACWRDGILACWRDGILAWSREADSVLTLNGLQLGDLPPLPVSLAHVGTLDLSGVRVTELGSNGFLSAFPQLHVLELSGNGLQLLPEPVGAMSQLERLELGSNSLADPEPLYRTLANLTQLQWLDLSYNNLETFSVDNLHTLHTLDLRNNRLVQWPDGVLTAPNLRSLNLSDNEISLIPDHALNGQHDTLLDGVDLSDNVSLSLDSLERLRDYLVAGRRDRALGLTRSDIEQLLHDLDSDTEDANGNSGVEEDEDIVEAQGESPQRAAWLENIDPDAVQGHIELWEQLHAEPDNQAFFHLLARLQDTLEFRVARADLTRRVWDVVSAAAGNSQLREILFAMANTHGTCIDGRILTFSGIEVKVYEYNALLGLDPERLDLKGQALLNLSRQLFRLGKVEALATTEGSVDMAERRLEYRIGLTDGWPDGLVLPAQPRHMSYGRPIAGELLNEARAEILRLEGTDAFYEDLISRDYWVQYLTERYPDEFNTLSQITTRRRSSLEAAHEQIDEAYGEAANALEIELSTQRNQKLIELSRRETGA</sequence>
<evidence type="ECO:0000313" key="8">
    <source>
        <dbReference type="EMBL" id="MBC3291181.1"/>
    </source>
</evidence>
<feature type="domain" description="NEL" evidence="7">
    <location>
        <begin position="2040"/>
        <end position="2319"/>
    </location>
</feature>
<comment type="PTM">
    <text evidence="6">Ubiquitinated in the presence of host E1 ubiquitin-activating enzyme, E2 ubiquitin-conjugating enzyme and ubiquitin.</text>
</comment>
<dbReference type="SMART" id="SM00369">
    <property type="entry name" value="LRR_TYP"/>
    <property type="match status" value="9"/>
</dbReference>
<evidence type="ECO:0000256" key="2">
    <source>
        <dbReference type="ARBA" id="ARBA00012483"/>
    </source>
</evidence>
<organism evidence="8">
    <name type="scientific">Pseudomonas tritici</name>
    <dbReference type="NCBI Taxonomy" id="2745518"/>
    <lineage>
        <taxon>Bacteria</taxon>
        <taxon>Pseudomonadati</taxon>
        <taxon>Pseudomonadota</taxon>
        <taxon>Gammaproteobacteria</taxon>
        <taxon>Pseudomonadales</taxon>
        <taxon>Pseudomonadaceae</taxon>
        <taxon>Pseudomonas</taxon>
    </lineage>
</organism>
<dbReference type="RefSeq" id="WP_186754650.1">
    <property type="nucleotide sequence ID" value="NZ_CP077084.1"/>
</dbReference>